<evidence type="ECO:0000256" key="1">
    <source>
        <dbReference type="SAM" id="Phobius"/>
    </source>
</evidence>
<dbReference type="InterPro" id="IPR036282">
    <property type="entry name" value="Glutathione-S-Trfase_C_sf"/>
</dbReference>
<dbReference type="PANTHER" id="PTHR43968">
    <property type="match status" value="1"/>
</dbReference>
<dbReference type="Pfam" id="PF13410">
    <property type="entry name" value="GST_C_2"/>
    <property type="match status" value="1"/>
</dbReference>
<dbReference type="PROSITE" id="PS50404">
    <property type="entry name" value="GST_NTER"/>
    <property type="match status" value="1"/>
</dbReference>
<dbReference type="InterPro" id="IPR038719">
    <property type="entry name" value="Phycobilisome_asu/bsu_sf"/>
</dbReference>
<dbReference type="PROSITE" id="PS51354">
    <property type="entry name" value="GLUTAREDOXIN_2"/>
    <property type="match status" value="1"/>
</dbReference>
<dbReference type="Pfam" id="PF13409">
    <property type="entry name" value="GST_N_2"/>
    <property type="match status" value="1"/>
</dbReference>
<keyword evidence="1" id="KW-0472">Membrane</keyword>
<name>A0A7S2XIQ8_9STRA</name>
<dbReference type="Gene3D" id="3.40.30.10">
    <property type="entry name" value="Glutaredoxin"/>
    <property type="match status" value="1"/>
</dbReference>
<organism evidence="4">
    <name type="scientific">Attheya septentrionalis</name>
    <dbReference type="NCBI Taxonomy" id="420275"/>
    <lineage>
        <taxon>Eukaryota</taxon>
        <taxon>Sar</taxon>
        <taxon>Stramenopiles</taxon>
        <taxon>Ochrophyta</taxon>
        <taxon>Bacillariophyta</taxon>
        <taxon>Coscinodiscophyceae</taxon>
        <taxon>Chaetocerotophycidae</taxon>
        <taxon>Chaetocerotales</taxon>
        <taxon>Attheyaceae</taxon>
        <taxon>Attheya</taxon>
    </lineage>
</organism>
<reference evidence="4" key="1">
    <citation type="submission" date="2021-01" db="EMBL/GenBank/DDBJ databases">
        <authorList>
            <person name="Corre E."/>
            <person name="Pelletier E."/>
            <person name="Niang G."/>
            <person name="Scheremetjew M."/>
            <person name="Finn R."/>
            <person name="Kale V."/>
            <person name="Holt S."/>
            <person name="Cochrane G."/>
            <person name="Meng A."/>
            <person name="Brown T."/>
            <person name="Cohen L."/>
        </authorList>
    </citation>
    <scope>NUCLEOTIDE SEQUENCE</scope>
    <source>
        <strain evidence="4">CCMP2084</strain>
    </source>
</reference>
<dbReference type="Gene3D" id="1.20.1050.10">
    <property type="match status" value="1"/>
</dbReference>
<dbReference type="SFLD" id="SFLDS00019">
    <property type="entry name" value="Glutathione_Transferase_(cytos"/>
    <property type="match status" value="1"/>
</dbReference>
<dbReference type="SUPFAM" id="SSF52833">
    <property type="entry name" value="Thioredoxin-like"/>
    <property type="match status" value="1"/>
</dbReference>
<accession>A0A7S2XIQ8</accession>
<dbReference type="GO" id="GO:0005737">
    <property type="term" value="C:cytoplasm"/>
    <property type="evidence" value="ECO:0007669"/>
    <property type="project" value="TreeGrafter"/>
</dbReference>
<dbReference type="InterPro" id="IPR036249">
    <property type="entry name" value="Thioredoxin-like_sf"/>
</dbReference>
<dbReference type="InterPro" id="IPR010987">
    <property type="entry name" value="Glutathione-S-Trfase_C-like"/>
</dbReference>
<gene>
    <name evidence="4" type="ORF">ASEP1449_LOCUS1854</name>
</gene>
<dbReference type="PROSITE" id="PS50405">
    <property type="entry name" value="GST_CTER"/>
    <property type="match status" value="1"/>
</dbReference>
<evidence type="ECO:0000259" key="3">
    <source>
        <dbReference type="PROSITE" id="PS50405"/>
    </source>
</evidence>
<feature type="domain" description="GST N-terminal" evidence="2">
    <location>
        <begin position="152"/>
        <end position="233"/>
    </location>
</feature>
<keyword evidence="1" id="KW-0812">Transmembrane</keyword>
<evidence type="ECO:0008006" key="5">
    <source>
        <dbReference type="Google" id="ProtNLM"/>
    </source>
</evidence>
<keyword evidence="1" id="KW-1133">Transmembrane helix</keyword>
<protein>
    <recommendedName>
        <fullName evidence="5">GST N-terminal domain-containing protein</fullName>
    </recommendedName>
</protein>
<evidence type="ECO:0000259" key="2">
    <source>
        <dbReference type="PROSITE" id="PS50404"/>
    </source>
</evidence>
<sequence>MVAASWRRRGPTATVGAIVTIGIVGIFLPTAYAFVGTSSVLSVDKRSTHQSTTQLPQEKSKSDNIFVSMMGDMASSLLKKKERPGSDEVVSALEEVMGNALSWEAVETQLEQQQTPEERAFRQNLIKGYGPASPLHKVRLYDESNKEEDVRVTFYRDSASWCPYCQKVWMTLEEKRIPYRIIKINMRCYGEKPLDFQRLQPSGAIPVVKIDETVYRQSNDALYALEESFPSSPELSPAKTDDPMKAQKLLRLERTLFSVWMYWLTSSGDPKRYKKEFVSVLAQVENELKQSPGAFFMGKKVNLVDIMFVPFLERICASLLYFKGFQIRVPPNTKTDFPNINKWFDAMEELESYQLTKSDYYTHCWDLPPQLGGCTFEPAGEPYERAINGERKLSGNGGSWELPLEAHNGGIEPDWTFGHGKDPEAARREAAERITANHAAIVQFAARGAGSKGFPPYSAALADPNAKPGSQQLQAVVDSFLRLVCKALLSTDHKLLDPKLVEASQALLKGDDGSLMFSQDVVQSLAYLRDRTGVPRDMRLPAAQQLRAHLNWVIGGILEAQENSS</sequence>
<evidence type="ECO:0000313" key="4">
    <source>
        <dbReference type="EMBL" id="CAD9810031.1"/>
    </source>
</evidence>
<dbReference type="Gene3D" id="1.10.490.20">
    <property type="entry name" value="Phycocyanins"/>
    <property type="match status" value="1"/>
</dbReference>
<dbReference type="EMBL" id="HBHQ01002859">
    <property type="protein sequence ID" value="CAD9810031.1"/>
    <property type="molecule type" value="Transcribed_RNA"/>
</dbReference>
<dbReference type="PANTHER" id="PTHR43968:SF14">
    <property type="entry name" value="GLUTATHIONE S-TRANSFERASE"/>
    <property type="match status" value="1"/>
</dbReference>
<dbReference type="InterPro" id="IPR040079">
    <property type="entry name" value="Glutathione_S-Trfase"/>
</dbReference>
<dbReference type="SUPFAM" id="SSF47616">
    <property type="entry name" value="GST C-terminal domain-like"/>
    <property type="match status" value="1"/>
</dbReference>
<dbReference type="CDD" id="cd00570">
    <property type="entry name" value="GST_N_family"/>
    <property type="match status" value="1"/>
</dbReference>
<feature type="domain" description="GST C-terminal" evidence="3">
    <location>
        <begin position="233"/>
        <end position="370"/>
    </location>
</feature>
<dbReference type="InterPro" id="IPR050983">
    <property type="entry name" value="GST_Omega/HSP26"/>
</dbReference>
<proteinExistence type="predicted"/>
<dbReference type="AlphaFoldDB" id="A0A7S2XIQ8"/>
<feature type="transmembrane region" description="Helical" evidence="1">
    <location>
        <begin position="12"/>
        <end position="35"/>
    </location>
</feature>
<dbReference type="InterPro" id="IPR004045">
    <property type="entry name" value="Glutathione_S-Trfase_N"/>
</dbReference>